<dbReference type="Proteomes" id="UP001447857">
    <property type="component" value="Chromosome"/>
</dbReference>
<organism evidence="1 2">
    <name type="scientific">Flavobacterium ginsenosidimutans</name>
    <dbReference type="NCBI Taxonomy" id="687844"/>
    <lineage>
        <taxon>Bacteria</taxon>
        <taxon>Pseudomonadati</taxon>
        <taxon>Bacteroidota</taxon>
        <taxon>Flavobacteriia</taxon>
        <taxon>Flavobacteriales</taxon>
        <taxon>Flavobacteriaceae</taxon>
        <taxon>Flavobacterium</taxon>
    </lineage>
</organism>
<sequence length="287" mass="33813">MKKYTYNSSINMYEIDPRFLEEGILKAQKKSFDSIRIKAFADDCDFKCHLDLLPLKDKKFIKKLIIDDSFKLQSVKNIEAIYSLQELIDFTIALPINIDFKELTQLEKLYLNNESYQNLSSLINLKELYFSRYSKENCCELSKLKELTFLRLDNSKNLISLDGIEELANLKWIWLMRNSNLYNANNLAQLKKLERLDIEGSKKLIDYSFLNNNQSIKKTLISDLDSLDFVRNMNALENINFWNCETGDLSPLLECPTLKEVSFHPQKKYYSHKKDEINNILIERNKI</sequence>
<evidence type="ECO:0008006" key="3">
    <source>
        <dbReference type="Google" id="ProtNLM"/>
    </source>
</evidence>
<dbReference type="RefSeq" id="WP_111290481.1">
    <property type="nucleotide sequence ID" value="NZ_CP147988.1"/>
</dbReference>
<name>A0ABZ2Q5G3_9FLAO</name>
<dbReference type="SUPFAM" id="SSF52058">
    <property type="entry name" value="L domain-like"/>
    <property type="match status" value="1"/>
</dbReference>
<dbReference type="Gene3D" id="3.80.10.10">
    <property type="entry name" value="Ribonuclease Inhibitor"/>
    <property type="match status" value="1"/>
</dbReference>
<evidence type="ECO:0000313" key="1">
    <source>
        <dbReference type="EMBL" id="WXK48193.1"/>
    </source>
</evidence>
<protein>
    <recommendedName>
        <fullName evidence="3">Internalin</fullName>
    </recommendedName>
</protein>
<dbReference type="EMBL" id="CP147988">
    <property type="protein sequence ID" value="WXK48193.1"/>
    <property type="molecule type" value="Genomic_DNA"/>
</dbReference>
<dbReference type="InterPro" id="IPR032675">
    <property type="entry name" value="LRR_dom_sf"/>
</dbReference>
<evidence type="ECO:0000313" key="2">
    <source>
        <dbReference type="Proteomes" id="UP001447857"/>
    </source>
</evidence>
<keyword evidence="2" id="KW-1185">Reference proteome</keyword>
<proteinExistence type="predicted"/>
<accession>A0ABZ2Q5G3</accession>
<gene>
    <name evidence="1" type="ORF">V6624_14290</name>
</gene>
<reference evidence="1 2" key="1">
    <citation type="submission" date="2024-02" db="EMBL/GenBank/DDBJ databases">
        <title>complete genome of Flavobacterium ginsenosidimutans Str. YTB16.</title>
        <authorList>
            <person name="Wang Q."/>
        </authorList>
    </citation>
    <scope>NUCLEOTIDE SEQUENCE [LARGE SCALE GENOMIC DNA]</scope>
    <source>
        <strain evidence="1 2">YTB16</strain>
    </source>
</reference>